<dbReference type="EMBL" id="CAADEW010000046">
    <property type="protein sequence ID" value="VFJ54224.1"/>
    <property type="molecule type" value="Genomic_DNA"/>
</dbReference>
<feature type="region of interest" description="Disordered" evidence="1">
    <location>
        <begin position="62"/>
        <end position="85"/>
    </location>
</feature>
<dbReference type="EMBL" id="CAADFD010000149">
    <property type="protein sequence ID" value="VFJ68694.1"/>
    <property type="molecule type" value="Genomic_DNA"/>
</dbReference>
<proteinExistence type="predicted"/>
<reference evidence="2" key="1">
    <citation type="submission" date="2019-02" db="EMBL/GenBank/DDBJ databases">
        <authorList>
            <person name="Gruber-Vodicka R. H."/>
            <person name="Seah K. B. B."/>
        </authorList>
    </citation>
    <scope>NUCLEOTIDE SEQUENCE</scope>
    <source>
        <strain evidence="3">BECK_BZ106</strain>
        <strain evidence="2">BECK_BZ15</strain>
    </source>
</reference>
<gene>
    <name evidence="2" type="ORF">BECKFW1821A_GA0114235_104617</name>
    <name evidence="3" type="ORF">BECKFW1821B_GA0114236_11495</name>
</gene>
<dbReference type="AlphaFoldDB" id="A0A450SKZ2"/>
<sequence length="85" mass="9303">MTTATFDTLQFVKTLKDADFSDKQAKAIFSEAQPRTFDAGLFSSLPIRFGQSGIAELYSAKTRENPNPASRNQKDCPNVCGWGPA</sequence>
<evidence type="ECO:0000313" key="2">
    <source>
        <dbReference type="EMBL" id="VFJ54224.1"/>
    </source>
</evidence>
<evidence type="ECO:0000313" key="3">
    <source>
        <dbReference type="EMBL" id="VFJ68694.1"/>
    </source>
</evidence>
<accession>A0A450SKZ2</accession>
<evidence type="ECO:0000256" key="1">
    <source>
        <dbReference type="SAM" id="MobiDB-lite"/>
    </source>
</evidence>
<name>A0A450SKZ2_9GAMM</name>
<organism evidence="2">
    <name type="scientific">Candidatus Kentrum sp. FW</name>
    <dbReference type="NCBI Taxonomy" id="2126338"/>
    <lineage>
        <taxon>Bacteria</taxon>
        <taxon>Pseudomonadati</taxon>
        <taxon>Pseudomonadota</taxon>
        <taxon>Gammaproteobacteria</taxon>
        <taxon>Candidatus Kentrum</taxon>
    </lineage>
</organism>
<protein>
    <submittedName>
        <fullName evidence="2">Uncharacterized protein</fullName>
    </submittedName>
</protein>